<feature type="transmembrane region" description="Helical" evidence="6">
    <location>
        <begin position="60"/>
        <end position="84"/>
    </location>
</feature>
<evidence type="ECO:0000256" key="6">
    <source>
        <dbReference type="SAM" id="Phobius"/>
    </source>
</evidence>
<protein>
    <submittedName>
        <fullName evidence="8">O-antigen ligase family protein</fullName>
    </submittedName>
</protein>
<reference evidence="8 9" key="1">
    <citation type="submission" date="2024-09" db="EMBL/GenBank/DDBJ databases">
        <authorList>
            <person name="Zhang Y."/>
        </authorList>
    </citation>
    <scope>NUCLEOTIDE SEQUENCE [LARGE SCALE GENOMIC DNA]</scope>
    <source>
        <strain evidence="8 9">ZJ318</strain>
    </source>
</reference>
<sequence length="444" mass="49220">MDTQTYTPENSDERLVWLAITGTYFFWFLGAMYLVAPVIGWILVLRMLGRLLFYAEGCRISLPIVSWIFAMLLMLLALVIGHLVEHLGIAQLIKSSIGWAKGWALLAVFPLIGGLQIRPQLIYRACCVVGKHTLILFPLFVLAWLLHLPTTLYVSPLSIVGGPGPEFFAVSLYEIDPGSGMPRWRLFTPWAPALGMVGNFYFLFALQETNKRYRFYGLAGSILMVLISQSRLAILCCLALVCYFNFIRYAKSPWLYLLVSPVFLLAGIFGESVLSSIEASIHSVKAARADSTRVREALGQIALERWANEAIVWGHGIVERGPHMVEYMPIGSHHTWYGLLFVKGIVGAFALAVALFVSVLSLLPSLMQSRLSAVGMAVLMILLLYTFGENLEILAYLFWPGLIVLGIAHNQAKKAASLRHKSLLQGPSQQPSQQSSEATQPSAD</sequence>
<dbReference type="Proteomes" id="UP001576708">
    <property type="component" value="Unassembled WGS sequence"/>
</dbReference>
<comment type="subcellular location">
    <subcellularLocation>
        <location evidence="1">Membrane</location>
        <topology evidence="1">Multi-pass membrane protein</topology>
    </subcellularLocation>
</comment>
<feature type="transmembrane region" description="Helical" evidence="6">
    <location>
        <begin position="370"/>
        <end position="387"/>
    </location>
</feature>
<gene>
    <name evidence="8" type="ORF">ACE02W_12960</name>
</gene>
<dbReference type="GO" id="GO:0016874">
    <property type="term" value="F:ligase activity"/>
    <property type="evidence" value="ECO:0007669"/>
    <property type="project" value="UniProtKB-KW"/>
</dbReference>
<evidence type="ECO:0000256" key="3">
    <source>
        <dbReference type="ARBA" id="ARBA00022989"/>
    </source>
</evidence>
<feature type="transmembrane region" description="Helical" evidence="6">
    <location>
        <begin position="96"/>
        <end position="115"/>
    </location>
</feature>
<evidence type="ECO:0000256" key="2">
    <source>
        <dbReference type="ARBA" id="ARBA00022692"/>
    </source>
</evidence>
<organism evidence="8 9">
    <name type="scientific">Shewanella mangrovisoli</name>
    <dbReference type="NCBI Taxonomy" id="2864211"/>
    <lineage>
        <taxon>Bacteria</taxon>
        <taxon>Pseudomonadati</taxon>
        <taxon>Pseudomonadota</taxon>
        <taxon>Gammaproteobacteria</taxon>
        <taxon>Alteromonadales</taxon>
        <taxon>Shewanellaceae</taxon>
        <taxon>Shewanella</taxon>
    </lineage>
</organism>
<evidence type="ECO:0000256" key="1">
    <source>
        <dbReference type="ARBA" id="ARBA00004141"/>
    </source>
</evidence>
<keyword evidence="3 6" id="KW-1133">Transmembrane helix</keyword>
<dbReference type="RefSeq" id="WP_342201928.1">
    <property type="nucleotide sequence ID" value="NZ_JBCATE010000004.1"/>
</dbReference>
<comment type="caution">
    <text evidence="8">The sequence shown here is derived from an EMBL/GenBank/DDBJ whole genome shotgun (WGS) entry which is preliminary data.</text>
</comment>
<feature type="transmembrane region" description="Helical" evidence="6">
    <location>
        <begin position="24"/>
        <end position="48"/>
    </location>
</feature>
<dbReference type="EMBL" id="JBHFGU010000004">
    <property type="protein sequence ID" value="MFB2620719.1"/>
    <property type="molecule type" value="Genomic_DNA"/>
</dbReference>
<feature type="compositionally biased region" description="Low complexity" evidence="5">
    <location>
        <begin position="423"/>
        <end position="436"/>
    </location>
</feature>
<keyword evidence="2 6" id="KW-0812">Transmembrane</keyword>
<keyword evidence="8" id="KW-0436">Ligase</keyword>
<feature type="transmembrane region" description="Helical" evidence="6">
    <location>
        <begin position="253"/>
        <end position="270"/>
    </location>
</feature>
<evidence type="ECO:0000313" key="9">
    <source>
        <dbReference type="Proteomes" id="UP001576708"/>
    </source>
</evidence>
<feature type="transmembrane region" description="Helical" evidence="6">
    <location>
        <begin position="152"/>
        <end position="175"/>
    </location>
</feature>
<name>A0ABV4VK81_9GAMM</name>
<feature type="domain" description="O-antigen ligase-related" evidence="7">
    <location>
        <begin position="218"/>
        <end position="351"/>
    </location>
</feature>
<dbReference type="Pfam" id="PF04932">
    <property type="entry name" value="Wzy_C"/>
    <property type="match status" value="1"/>
</dbReference>
<feature type="transmembrane region" description="Helical" evidence="6">
    <location>
        <begin position="187"/>
        <end position="206"/>
    </location>
</feature>
<evidence type="ECO:0000259" key="7">
    <source>
        <dbReference type="Pfam" id="PF04932"/>
    </source>
</evidence>
<evidence type="ECO:0000256" key="4">
    <source>
        <dbReference type="ARBA" id="ARBA00023136"/>
    </source>
</evidence>
<evidence type="ECO:0000256" key="5">
    <source>
        <dbReference type="SAM" id="MobiDB-lite"/>
    </source>
</evidence>
<feature type="transmembrane region" description="Helical" evidence="6">
    <location>
        <begin position="393"/>
        <end position="412"/>
    </location>
</feature>
<keyword evidence="4 6" id="KW-0472">Membrane</keyword>
<proteinExistence type="predicted"/>
<evidence type="ECO:0000313" key="8">
    <source>
        <dbReference type="EMBL" id="MFB2620719.1"/>
    </source>
</evidence>
<feature type="transmembrane region" description="Helical" evidence="6">
    <location>
        <begin position="122"/>
        <end position="146"/>
    </location>
</feature>
<keyword evidence="9" id="KW-1185">Reference proteome</keyword>
<dbReference type="InterPro" id="IPR007016">
    <property type="entry name" value="O-antigen_ligase-rel_domated"/>
</dbReference>
<feature type="region of interest" description="Disordered" evidence="5">
    <location>
        <begin position="419"/>
        <end position="444"/>
    </location>
</feature>
<feature type="transmembrane region" description="Helical" evidence="6">
    <location>
        <begin position="336"/>
        <end position="363"/>
    </location>
</feature>
<accession>A0ABV4VK81</accession>
<feature type="transmembrane region" description="Helical" evidence="6">
    <location>
        <begin position="218"/>
        <end position="246"/>
    </location>
</feature>